<organism evidence="3 4">
    <name type="scientific">Taeniopygia guttata</name>
    <name type="common">Zebra finch</name>
    <name type="synonym">Poephila guttata</name>
    <dbReference type="NCBI Taxonomy" id="59729"/>
    <lineage>
        <taxon>Eukaryota</taxon>
        <taxon>Metazoa</taxon>
        <taxon>Chordata</taxon>
        <taxon>Craniata</taxon>
        <taxon>Vertebrata</taxon>
        <taxon>Euteleostomi</taxon>
        <taxon>Archelosauria</taxon>
        <taxon>Archosauria</taxon>
        <taxon>Dinosauria</taxon>
        <taxon>Saurischia</taxon>
        <taxon>Theropoda</taxon>
        <taxon>Coelurosauria</taxon>
        <taxon>Aves</taxon>
        <taxon>Neognathae</taxon>
        <taxon>Neoaves</taxon>
        <taxon>Telluraves</taxon>
        <taxon>Australaves</taxon>
        <taxon>Passeriformes</taxon>
        <taxon>Passeroidea</taxon>
        <taxon>Estrildidae</taxon>
        <taxon>Estrildinae</taxon>
        <taxon>Taeniopygia</taxon>
    </lineage>
</organism>
<feature type="domain" description="Anti-proliferative protein" evidence="2">
    <location>
        <begin position="19"/>
        <end position="126"/>
    </location>
</feature>
<dbReference type="Pfam" id="PF07742">
    <property type="entry name" value="BTG"/>
    <property type="match status" value="1"/>
</dbReference>
<dbReference type="PRINTS" id="PR00310">
    <property type="entry name" value="ANTIPRLFBTG1"/>
</dbReference>
<dbReference type="InterPro" id="IPR002087">
    <property type="entry name" value="Anti_prolifrtn"/>
</dbReference>
<evidence type="ECO:0000259" key="2">
    <source>
        <dbReference type="SMART" id="SM00099"/>
    </source>
</evidence>
<dbReference type="Ensembl" id="ENSTGUT00000018143.2">
    <property type="protein sequence ID" value="ENSTGUP00000025857.1"/>
    <property type="gene ID" value="ENSTGUG00000017458.2"/>
</dbReference>
<reference evidence="3" key="3">
    <citation type="submission" date="2025-09" db="UniProtKB">
        <authorList>
            <consortium name="Ensembl"/>
        </authorList>
    </citation>
    <scope>IDENTIFICATION</scope>
</reference>
<dbReference type="GO" id="GO:0005737">
    <property type="term" value="C:cytoplasm"/>
    <property type="evidence" value="ECO:0007669"/>
    <property type="project" value="TreeGrafter"/>
</dbReference>
<dbReference type="InterPro" id="IPR033332">
    <property type="entry name" value="BTG"/>
</dbReference>
<dbReference type="GO" id="GO:0017148">
    <property type="term" value="P:negative regulation of translation"/>
    <property type="evidence" value="ECO:0007669"/>
    <property type="project" value="Ensembl"/>
</dbReference>
<dbReference type="GO" id="GO:0009952">
    <property type="term" value="P:anterior/posterior pattern specification"/>
    <property type="evidence" value="ECO:0007669"/>
    <property type="project" value="Ensembl"/>
</dbReference>
<dbReference type="CTD" id="7832"/>
<evidence type="ECO:0000256" key="1">
    <source>
        <dbReference type="ARBA" id="ARBA00007989"/>
    </source>
</evidence>
<dbReference type="GO" id="GO:0005634">
    <property type="term" value="C:nucleus"/>
    <property type="evidence" value="ECO:0007669"/>
    <property type="project" value="TreeGrafter"/>
</dbReference>
<dbReference type="GO" id="GO:0006974">
    <property type="term" value="P:DNA damage response"/>
    <property type="evidence" value="ECO:0007669"/>
    <property type="project" value="Ensembl"/>
</dbReference>
<evidence type="ECO:0000313" key="3">
    <source>
        <dbReference type="Ensembl" id="ENSTGUP00000025857.1"/>
    </source>
</evidence>
<dbReference type="Proteomes" id="UP000007754">
    <property type="component" value="Chromosome 26"/>
</dbReference>
<protein>
    <submittedName>
        <fullName evidence="3">BTG anti-proliferation factor 2</fullName>
    </submittedName>
</protein>
<dbReference type="PANTHER" id="PTHR22978">
    <property type="entry name" value="B-CELL TRANSLOCATION GENE"/>
    <property type="match status" value="1"/>
</dbReference>
<dbReference type="GO" id="GO:0021954">
    <property type="term" value="P:central nervous system neuron development"/>
    <property type="evidence" value="ECO:0007669"/>
    <property type="project" value="Ensembl"/>
</dbReference>
<dbReference type="Gene3D" id="3.90.640.90">
    <property type="entry name" value="Anti-proliferative protein, N-terminal domain"/>
    <property type="match status" value="1"/>
</dbReference>
<comment type="similarity">
    <text evidence="1">Belongs to the BTG family.</text>
</comment>
<dbReference type="GO" id="GO:0035914">
    <property type="term" value="P:skeletal muscle cell differentiation"/>
    <property type="evidence" value="ECO:0007669"/>
    <property type="project" value="Ensembl"/>
</dbReference>
<dbReference type="GO" id="GO:0007405">
    <property type="term" value="P:neuroblast proliferation"/>
    <property type="evidence" value="ECO:0007669"/>
    <property type="project" value="Ensembl"/>
</dbReference>
<gene>
    <name evidence="3" type="primary">BTG2</name>
</gene>
<dbReference type="SUPFAM" id="SSF160696">
    <property type="entry name" value="BTG domain-like"/>
    <property type="match status" value="1"/>
</dbReference>
<dbReference type="GO" id="GO:0031175">
    <property type="term" value="P:neuron projection development"/>
    <property type="evidence" value="ECO:0007669"/>
    <property type="project" value="Ensembl"/>
</dbReference>
<accession>A0A674GTX6</accession>
<dbReference type="GO" id="GO:0060213">
    <property type="term" value="P:positive regulation of nuclear-transcribed mRNA poly(A) tail shortening"/>
    <property type="evidence" value="ECO:0007669"/>
    <property type="project" value="Ensembl"/>
</dbReference>
<proteinExistence type="inferred from homology"/>
<keyword evidence="4" id="KW-1185">Reference proteome</keyword>
<reference evidence="3" key="2">
    <citation type="submission" date="2025-08" db="UniProtKB">
        <authorList>
            <consortium name="Ensembl"/>
        </authorList>
    </citation>
    <scope>IDENTIFICATION</scope>
</reference>
<evidence type="ECO:0000313" key="4">
    <source>
        <dbReference type="Proteomes" id="UP000007754"/>
    </source>
</evidence>
<dbReference type="FunFam" id="3.90.640.90:FF:000003">
    <property type="entry name" value="BTG1 isoform 1"/>
    <property type="match status" value="1"/>
</dbReference>
<name>A0A674GTX6_TAEGU</name>
<dbReference type="SMART" id="SM00099">
    <property type="entry name" value="btg1"/>
    <property type="match status" value="1"/>
</dbReference>
<dbReference type="GeneTree" id="ENSGT00950000182952"/>
<dbReference type="GO" id="GO:0007406">
    <property type="term" value="P:negative regulation of neuroblast proliferation"/>
    <property type="evidence" value="ECO:0007669"/>
    <property type="project" value="Ensembl"/>
</dbReference>
<reference evidence="3 4" key="1">
    <citation type="journal article" date="2010" name="Nature">
        <title>The genome of a songbird.</title>
        <authorList>
            <person name="Warren W.C."/>
            <person name="Clayton D.F."/>
            <person name="Ellegren H."/>
            <person name="Arnold A.P."/>
            <person name="Hillier L.W."/>
            <person name="Kunstner A."/>
            <person name="Searle S."/>
            <person name="White S."/>
            <person name="Vilella A.J."/>
            <person name="Fairley S."/>
            <person name="Heger A."/>
            <person name="Kong L."/>
            <person name="Ponting C.P."/>
            <person name="Jarvis E.D."/>
            <person name="Mello C.V."/>
            <person name="Minx P."/>
            <person name="Lovell P."/>
            <person name="Velho T.A."/>
            <person name="Ferris M."/>
            <person name="Balakrishnan C.N."/>
            <person name="Sinha S."/>
            <person name="Blatti C."/>
            <person name="London S.E."/>
            <person name="Li Y."/>
            <person name="Lin Y.C."/>
            <person name="George J."/>
            <person name="Sweedler J."/>
            <person name="Southey B."/>
            <person name="Gunaratne P."/>
            <person name="Watson M."/>
            <person name="Nam K."/>
            <person name="Backstrom N."/>
            <person name="Smeds L."/>
            <person name="Nabholz B."/>
            <person name="Itoh Y."/>
            <person name="Whitney O."/>
            <person name="Pfenning A.R."/>
            <person name="Howard J."/>
            <person name="Volker M."/>
            <person name="Skinner B.M."/>
            <person name="Griffin D.K."/>
            <person name="Ye L."/>
            <person name="McLaren W.M."/>
            <person name="Flicek P."/>
            <person name="Quesada V."/>
            <person name="Velasco G."/>
            <person name="Lopez-Otin C."/>
            <person name="Puente X.S."/>
            <person name="Olender T."/>
            <person name="Lancet D."/>
            <person name="Smit A.F."/>
            <person name="Hubley R."/>
            <person name="Konkel M.K."/>
            <person name="Walker J.A."/>
            <person name="Batzer M.A."/>
            <person name="Gu W."/>
            <person name="Pollock D.D."/>
            <person name="Chen L."/>
            <person name="Cheng Z."/>
            <person name="Eichler E.E."/>
            <person name="Stapley J."/>
            <person name="Slate J."/>
            <person name="Ekblom R."/>
            <person name="Birkhead T."/>
            <person name="Burke T."/>
            <person name="Burt D."/>
            <person name="Scharff C."/>
            <person name="Adam I."/>
            <person name="Richard H."/>
            <person name="Sultan M."/>
            <person name="Soldatov A."/>
            <person name="Lehrach H."/>
            <person name="Edwards S.V."/>
            <person name="Yang S.P."/>
            <person name="Li X."/>
            <person name="Graves T."/>
            <person name="Fulton L."/>
            <person name="Nelson J."/>
            <person name="Chinwalla A."/>
            <person name="Hou S."/>
            <person name="Mardis E.R."/>
            <person name="Wilson R.K."/>
        </authorList>
    </citation>
    <scope>NUCLEOTIDE SEQUENCE [LARGE SCALE GENOMIC DNA]</scope>
</reference>
<dbReference type="InParanoid" id="A0A674GTX6"/>
<dbReference type="PANTHER" id="PTHR22978:SF29">
    <property type="entry name" value="PROTEIN BTG2"/>
    <property type="match status" value="1"/>
</dbReference>
<dbReference type="GO" id="GO:0008306">
    <property type="term" value="P:associative learning"/>
    <property type="evidence" value="ECO:0007669"/>
    <property type="project" value="Ensembl"/>
</dbReference>
<dbReference type="InterPro" id="IPR036054">
    <property type="entry name" value="BTG-like_sf"/>
</dbReference>
<dbReference type="OMA" id="CKNQIML"/>
<dbReference type="OrthoDB" id="19928at2759"/>
<dbReference type="KEGG" id="tgu:100226571"/>
<sequence length="172" mass="18783">MNGTNGTNHRHLRAPRADMVPEIAAAVSFVSGLLRTRGCVSEQQLQVFGGALREALTEHYRHHWFPEKPSKGSGYRCLRISHGLDPLIGRAAGRVGLSLARLLQLLPRELTLWVDPFEVCYRIGDHGSICVLYQASKPSPPSSYPGPLTCKNHMMLAPSASPSKNCILAVSS</sequence>
<dbReference type="AlphaFoldDB" id="A0A674GTX6"/>